<dbReference type="PIRSF" id="PIRSF012318">
    <property type="entry name" value="UCP012318"/>
    <property type="match status" value="1"/>
</dbReference>
<gene>
    <name evidence="1" type="ORF">DU000_03795</name>
</gene>
<dbReference type="InterPro" id="IPR007402">
    <property type="entry name" value="DUF455"/>
</dbReference>
<dbReference type="InterPro" id="IPR009078">
    <property type="entry name" value="Ferritin-like_SF"/>
</dbReference>
<proteinExistence type="predicted"/>
<dbReference type="EMBL" id="QPGB01000001">
    <property type="protein sequence ID" value="RCS59833.1"/>
    <property type="molecule type" value="Genomic_DNA"/>
</dbReference>
<dbReference type="PANTHER" id="PTHR42782">
    <property type="entry name" value="SI:CH73-314G15.3"/>
    <property type="match status" value="1"/>
</dbReference>
<organism evidence="1 2">
    <name type="scientific">Parvibium lacunae</name>
    <dbReference type="NCBI Taxonomy" id="1888893"/>
    <lineage>
        <taxon>Bacteria</taxon>
        <taxon>Pseudomonadati</taxon>
        <taxon>Pseudomonadota</taxon>
        <taxon>Betaproteobacteria</taxon>
        <taxon>Burkholderiales</taxon>
        <taxon>Alcaligenaceae</taxon>
        <taxon>Parvibium</taxon>
    </lineage>
</organism>
<evidence type="ECO:0000313" key="2">
    <source>
        <dbReference type="Proteomes" id="UP000252357"/>
    </source>
</evidence>
<dbReference type="PANTHER" id="PTHR42782:SF4">
    <property type="entry name" value="DUF455 DOMAIN-CONTAINING PROTEIN"/>
    <property type="match status" value="1"/>
</dbReference>
<name>A0A368L852_9BURK</name>
<dbReference type="Proteomes" id="UP000252357">
    <property type="component" value="Unassembled WGS sequence"/>
</dbReference>
<comment type="caution">
    <text evidence="1">The sequence shown here is derived from an EMBL/GenBank/DDBJ whole genome shotgun (WGS) entry which is preliminary data.</text>
</comment>
<dbReference type="AlphaFoldDB" id="A0A368L852"/>
<keyword evidence="2" id="KW-1185">Reference proteome</keyword>
<reference evidence="1 2" key="1">
    <citation type="journal article" date="2018" name="Int. J. Syst. Evol. Microbiol.">
        <title>Parvibium lacunae gen. nov., sp. nov., a new member of the family Alcaligenaceae isolated from a freshwater pond.</title>
        <authorList>
            <person name="Chen W.M."/>
            <person name="Xie P.B."/>
            <person name="Hsu M.Y."/>
            <person name="Sheu S.Y."/>
        </authorList>
    </citation>
    <scope>NUCLEOTIDE SEQUENCE [LARGE SCALE GENOMIC DNA]</scope>
    <source>
        <strain evidence="1 2">KMB9</strain>
    </source>
</reference>
<dbReference type="Pfam" id="PF04305">
    <property type="entry name" value="DUF455"/>
    <property type="match status" value="1"/>
</dbReference>
<dbReference type="OrthoDB" id="9778629at2"/>
<evidence type="ECO:0000313" key="1">
    <source>
        <dbReference type="EMBL" id="RCS59833.1"/>
    </source>
</evidence>
<sequence length="273" mass="30441">MHAIDAISILGWRQFSYDCWRLTEPQEKCAAIQAFSFAPEQNLTFGQPQLITTDMAQPGHPAQPELVAPSAVPKRSLHTTTGRAALIHALAHIEFNAINLALDIVWRFADLPADFYRDWLRVAQEEAHHFCLLNQHLHSLGYAYGDFPAHNGLWEMAALTRDNVLARLALVPRVLEARGLDVTPGIRSKLMQAGDDAGAAILEVILRDEIGHVKIGNHWFNWLCRQQGFDPIAHAAHLATQYQAPRQRGPFNHPARLAAGFTASELASLEKCR</sequence>
<dbReference type="SUPFAM" id="SSF47240">
    <property type="entry name" value="Ferritin-like"/>
    <property type="match status" value="1"/>
</dbReference>
<dbReference type="InterPro" id="IPR011197">
    <property type="entry name" value="UCP012318"/>
</dbReference>
<dbReference type="CDD" id="cd00657">
    <property type="entry name" value="Ferritin_like"/>
    <property type="match status" value="1"/>
</dbReference>
<dbReference type="RefSeq" id="WP_114401980.1">
    <property type="nucleotide sequence ID" value="NZ_QPGB01000001.1"/>
</dbReference>
<protein>
    <submittedName>
        <fullName evidence="1">DUF455 family protein</fullName>
    </submittedName>
</protein>
<accession>A0A368L852</accession>